<reference evidence="9" key="1">
    <citation type="journal article" date="2008" name="Nature">
        <title>The amphioxus genome and the evolution of the chordate karyotype.</title>
        <authorList>
            <consortium name="US DOE Joint Genome Institute (JGI-PGF)"/>
            <person name="Putnam N.H."/>
            <person name="Butts T."/>
            <person name="Ferrier D.E.K."/>
            <person name="Furlong R.F."/>
            <person name="Hellsten U."/>
            <person name="Kawashima T."/>
            <person name="Robinson-Rechavi M."/>
            <person name="Shoguchi E."/>
            <person name="Terry A."/>
            <person name="Yu J.-K."/>
            <person name="Benito-Gutierrez E.L."/>
            <person name="Dubchak I."/>
            <person name="Garcia-Fernandez J."/>
            <person name="Gibson-Brown J.J."/>
            <person name="Grigoriev I.V."/>
            <person name="Horton A.C."/>
            <person name="de Jong P.J."/>
            <person name="Jurka J."/>
            <person name="Kapitonov V.V."/>
            <person name="Kohara Y."/>
            <person name="Kuroki Y."/>
            <person name="Lindquist E."/>
            <person name="Lucas S."/>
            <person name="Osoegawa K."/>
            <person name="Pennacchio L.A."/>
            <person name="Salamov A.A."/>
            <person name="Satou Y."/>
            <person name="Sauka-Spengler T."/>
            <person name="Schmutz J."/>
            <person name="Shin-I T."/>
            <person name="Toyoda A."/>
            <person name="Bronner-Fraser M."/>
            <person name="Fujiyama A."/>
            <person name="Holland L.Z."/>
            <person name="Holland P.W.H."/>
            <person name="Satoh N."/>
            <person name="Rokhsar D.S."/>
        </authorList>
    </citation>
    <scope>NUCLEOTIDE SEQUENCE [LARGE SCALE GENOMIC DNA]</scope>
    <source>
        <strain evidence="9">S238N-H82</strain>
        <tissue evidence="9">Testes</tissue>
    </source>
</reference>
<evidence type="ECO:0000256" key="2">
    <source>
        <dbReference type="ARBA" id="ARBA00006999"/>
    </source>
</evidence>
<evidence type="ECO:0000259" key="8">
    <source>
        <dbReference type="Pfam" id="PF06607"/>
    </source>
</evidence>
<evidence type="ECO:0000256" key="4">
    <source>
        <dbReference type="ARBA" id="ARBA00022656"/>
    </source>
</evidence>
<dbReference type="InParanoid" id="C3XPE9"/>
<organism evidence="9">
    <name type="scientific">Branchiostoma floridae</name>
    <name type="common">Florida lancelet</name>
    <name type="synonym">Amphioxus</name>
    <dbReference type="NCBI Taxonomy" id="7739"/>
    <lineage>
        <taxon>Eukaryota</taxon>
        <taxon>Metazoa</taxon>
        <taxon>Chordata</taxon>
        <taxon>Cephalochordata</taxon>
        <taxon>Leptocardii</taxon>
        <taxon>Amphioxiformes</taxon>
        <taxon>Branchiostomatidae</taxon>
        <taxon>Branchiostoma</taxon>
    </lineage>
</organism>
<keyword evidence="6" id="KW-1213">G-protein coupled receptor impairing toxin</keyword>
<dbReference type="EMBL" id="GG666451">
    <property type="protein sequence ID" value="EEN69820.1"/>
    <property type="molecule type" value="Genomic_DNA"/>
</dbReference>
<dbReference type="PANTHER" id="PTHR18821">
    <property type="entry name" value="PROKINETICIN"/>
    <property type="match status" value="1"/>
</dbReference>
<dbReference type="Gene3D" id="2.10.80.10">
    <property type="entry name" value="Lipase, subunit A"/>
    <property type="match status" value="1"/>
</dbReference>
<feature type="domain" description="Prokineticin" evidence="8">
    <location>
        <begin position="2"/>
        <end position="100"/>
    </location>
</feature>
<dbReference type="GO" id="GO:0005576">
    <property type="term" value="C:extracellular region"/>
    <property type="evidence" value="ECO:0007669"/>
    <property type="project" value="UniProtKB-SubCell"/>
</dbReference>
<dbReference type="GO" id="GO:0090729">
    <property type="term" value="F:toxin activity"/>
    <property type="evidence" value="ECO:0007669"/>
    <property type="project" value="UniProtKB-KW"/>
</dbReference>
<evidence type="ECO:0000256" key="6">
    <source>
        <dbReference type="ARBA" id="ARBA00023259"/>
    </source>
</evidence>
<dbReference type="InterPro" id="IPR009523">
    <property type="entry name" value="Prokineticin"/>
</dbReference>
<evidence type="ECO:0000256" key="5">
    <source>
        <dbReference type="ARBA" id="ARBA00023157"/>
    </source>
</evidence>
<keyword evidence="4" id="KW-0800">Toxin</keyword>
<evidence type="ECO:0000256" key="3">
    <source>
        <dbReference type="ARBA" id="ARBA00022525"/>
    </source>
</evidence>
<evidence type="ECO:0000313" key="9">
    <source>
        <dbReference type="EMBL" id="EEN69820.1"/>
    </source>
</evidence>
<evidence type="ECO:0000256" key="7">
    <source>
        <dbReference type="SAM" id="SignalP"/>
    </source>
</evidence>
<proteinExistence type="inferred from homology"/>
<feature type="chain" id="PRO_5002934592" description="Prokineticin domain-containing protein" evidence="7">
    <location>
        <begin position="22"/>
        <end position="117"/>
    </location>
</feature>
<protein>
    <recommendedName>
        <fullName evidence="8">Prokineticin domain-containing protein</fullName>
    </recommendedName>
</protein>
<evidence type="ECO:0000256" key="1">
    <source>
        <dbReference type="ARBA" id="ARBA00004613"/>
    </source>
</evidence>
<feature type="signal peptide" evidence="7">
    <location>
        <begin position="1"/>
        <end position="21"/>
    </location>
</feature>
<keyword evidence="3" id="KW-0964">Secreted</keyword>
<dbReference type="AlphaFoldDB" id="C3XPE9"/>
<dbReference type="PANTHER" id="PTHR18821:SF2">
    <property type="entry name" value="DICKKOPF-RELATED PROTEIN 3-LIKE"/>
    <property type="match status" value="1"/>
</dbReference>
<accession>C3XPE9</accession>
<keyword evidence="7" id="KW-0732">Signal</keyword>
<dbReference type="InterPro" id="IPR023569">
    <property type="entry name" value="Prokineticin_domain"/>
</dbReference>
<gene>
    <name evidence="9" type="ORF">BRAFLDRAFT_72066</name>
</gene>
<name>C3XPE9_BRAFL</name>
<comment type="similarity">
    <text evidence="2">Belongs to the AVIT (prokineticin) family.</text>
</comment>
<comment type="subcellular location">
    <subcellularLocation>
        <location evidence="1">Secreted</location>
    </subcellularLocation>
</comment>
<dbReference type="Pfam" id="PF06607">
    <property type="entry name" value="Prokineticin"/>
    <property type="match status" value="1"/>
</dbReference>
<keyword evidence="5" id="KW-1015">Disulfide bond</keyword>
<sequence>MASMLTVLVMVLAISVIPAQGYMPITGFCSSDADCISAEGEDVSCCAQWNIRMPVRVCKPLREVGEVCPVNAPPFPLMDTERQTSFCPCHQGLTCRRVRGQTLVGRCQDVGIIAAAH</sequence>